<reference evidence="1 2" key="1">
    <citation type="submission" date="2019-11" db="EMBL/GenBank/DDBJ databases">
        <title>Draft Genome Sequence of Plant Growth-Promoting Rhizosphere-Associated Bacteria.</title>
        <authorList>
            <person name="Vasilyev I.Y."/>
            <person name="Radchenko V."/>
            <person name="Ilnitskaya E.V."/>
        </authorList>
    </citation>
    <scope>NUCLEOTIDE SEQUENCE [LARGE SCALE GENOMIC DNA]</scope>
    <source>
        <strain evidence="1 2">VRA_MhP_f</strain>
    </source>
</reference>
<dbReference type="AlphaFoldDB" id="A0A7X2MNY5"/>
<protein>
    <submittedName>
        <fullName evidence="1">Uncharacterized protein</fullName>
    </submittedName>
</protein>
<evidence type="ECO:0000313" key="2">
    <source>
        <dbReference type="Proteomes" id="UP000461948"/>
    </source>
</evidence>
<evidence type="ECO:0000313" key="1">
    <source>
        <dbReference type="EMBL" id="MSE16658.1"/>
    </source>
</evidence>
<dbReference type="EMBL" id="WKLC01000797">
    <property type="protein sequence ID" value="MSE16658.1"/>
    <property type="molecule type" value="Genomic_DNA"/>
</dbReference>
<sequence>MKELTVAETELVSGAASTGILDSIGGAVIGMFAGGMGVAWAGWNISANTNGVTSGILAPAQGVLGGLFGGIWGVVFGLVVGAAEGTADSMARADSVWTNILNAG</sequence>
<name>A0A7X2MNY5_ENTAG</name>
<organism evidence="1 2">
    <name type="scientific">Enterobacter agglomerans</name>
    <name type="common">Erwinia herbicola</name>
    <name type="synonym">Pantoea agglomerans</name>
    <dbReference type="NCBI Taxonomy" id="549"/>
    <lineage>
        <taxon>Bacteria</taxon>
        <taxon>Pseudomonadati</taxon>
        <taxon>Pseudomonadota</taxon>
        <taxon>Gammaproteobacteria</taxon>
        <taxon>Enterobacterales</taxon>
        <taxon>Erwiniaceae</taxon>
        <taxon>Pantoea</taxon>
        <taxon>Pantoea agglomerans group</taxon>
    </lineage>
</organism>
<proteinExistence type="predicted"/>
<dbReference type="Proteomes" id="UP000461948">
    <property type="component" value="Unassembled WGS sequence"/>
</dbReference>
<accession>A0A7X2MNY5</accession>
<gene>
    <name evidence="1" type="ORF">GKC49_16520</name>
</gene>
<dbReference type="RefSeq" id="WP_010672113.1">
    <property type="nucleotide sequence ID" value="NZ_CP034148.1"/>
</dbReference>
<comment type="caution">
    <text evidence="1">The sequence shown here is derived from an EMBL/GenBank/DDBJ whole genome shotgun (WGS) entry which is preliminary data.</text>
</comment>